<gene>
    <name evidence="1" type="ORF">FRD01_11815</name>
</gene>
<dbReference type="OrthoDB" id="5401272at2"/>
<organism evidence="1 2">
    <name type="scientific">Microvenator marinus</name>
    <dbReference type="NCBI Taxonomy" id="2600177"/>
    <lineage>
        <taxon>Bacteria</taxon>
        <taxon>Deltaproteobacteria</taxon>
        <taxon>Bradymonadales</taxon>
        <taxon>Microvenatoraceae</taxon>
        <taxon>Microvenator</taxon>
    </lineage>
</organism>
<proteinExistence type="predicted"/>
<evidence type="ECO:0000313" key="2">
    <source>
        <dbReference type="Proteomes" id="UP000321595"/>
    </source>
</evidence>
<evidence type="ECO:0008006" key="3">
    <source>
        <dbReference type="Google" id="ProtNLM"/>
    </source>
</evidence>
<dbReference type="InterPro" id="IPR011050">
    <property type="entry name" value="Pectin_lyase_fold/virulence"/>
</dbReference>
<keyword evidence="2" id="KW-1185">Reference proteome</keyword>
<dbReference type="PROSITE" id="PS51257">
    <property type="entry name" value="PROKAR_LIPOPROTEIN"/>
    <property type="match status" value="1"/>
</dbReference>
<accession>A0A5B8XQN6</accession>
<reference evidence="1 2" key="1">
    <citation type="submission" date="2019-08" db="EMBL/GenBank/DDBJ databases">
        <authorList>
            <person name="Liang Q."/>
        </authorList>
    </citation>
    <scope>NUCLEOTIDE SEQUENCE [LARGE SCALE GENOMIC DNA]</scope>
    <source>
        <strain evidence="1 2">V1718</strain>
    </source>
</reference>
<dbReference type="EMBL" id="CP042467">
    <property type="protein sequence ID" value="QED27910.1"/>
    <property type="molecule type" value="Genomic_DNA"/>
</dbReference>
<dbReference type="Proteomes" id="UP000321595">
    <property type="component" value="Chromosome"/>
</dbReference>
<evidence type="ECO:0000313" key="1">
    <source>
        <dbReference type="EMBL" id="QED27910.1"/>
    </source>
</evidence>
<dbReference type="AlphaFoldDB" id="A0A5B8XQN6"/>
<dbReference type="SUPFAM" id="SSF51126">
    <property type="entry name" value="Pectin lyase-like"/>
    <property type="match status" value="1"/>
</dbReference>
<name>A0A5B8XQN6_9DELT</name>
<dbReference type="RefSeq" id="WP_146959872.1">
    <property type="nucleotide sequence ID" value="NZ_CP042467.1"/>
</dbReference>
<protein>
    <recommendedName>
        <fullName evidence="3">Lipoprotein</fullName>
    </recommendedName>
</protein>
<dbReference type="KEGG" id="bbae:FRD01_11815"/>
<sequence length="383" mass="39339">MKLRIPATLVCTAFIYGCGGDSGPAPCETVVDANITEVTTWGAECDTILVEETIRVEAALDVRPGTTVRLAQGASIQVTTGSLDSAGTEEAPIVFEGQTAEPGFWGGIAFASVSPDNKLTHTTLTDFCTSSFQFNDWGITVQGDTTSPGSLVMTNVNVQNCAGIGLSITAGGTIAGSTNVSFSDVDDFPVAVPFQQAQEIDPSFVMAGNTKAAVHVTRGGLETTASWQALDVPYQVAPSGGVEEGGALTLEAGVEVQFEQGATLHTRDGSISVLGTADAPVMLMGVEDIAGYWGGLAFQSLSTSNVVQNAVIANAGGKNFQNNEFAVVVTGQTTTRGSLDISDTVISKSGGGGIVVYAGGQLTQAGLSFDGLTGDEVDDRNEE</sequence>